<feature type="domain" description="CHAT" evidence="2">
    <location>
        <begin position="184"/>
        <end position="316"/>
    </location>
</feature>
<proteinExistence type="predicted"/>
<dbReference type="AlphaFoldDB" id="A0A8X8KF47"/>
<sequence length="343" mass="38866">MALIDIYRRGYQDCSSKIATARTKRSRELENISKEHSKIISLRNQMNNSRSESTIKSKAKEIERCNNNIGRFQTNIARIDKEITNFEKKKNEYDQKITNEEIKINKQNQQKVDKANKEQARIMTNLSHSVKIHDQEIKNLKKLPNKITVLFLASNPRDQAQLSLDIEVRSINDQILKARHRDSVNLVSGWAVRAGDILQYINTHEPTIVHFSGHGSSNDELVLMNNNDETKLVSLEAIVQAMSTANENLRLIFFNTCSSYNQALSVTEHIECAIGMNQSITDDAAQKFSAQFYSSISFGFSVQKSFNQAKAALMLEGIDEADTPELYVKDGLSADDIYLISAD</sequence>
<dbReference type="Pfam" id="PF12770">
    <property type="entry name" value="CHAT"/>
    <property type="match status" value="1"/>
</dbReference>
<dbReference type="InterPro" id="IPR024983">
    <property type="entry name" value="CHAT_dom"/>
</dbReference>
<evidence type="ECO:0000313" key="3">
    <source>
        <dbReference type="EMBL" id="MCF0265495.1"/>
    </source>
</evidence>
<protein>
    <submittedName>
        <fullName evidence="3">CHAT domain-containing protein</fullName>
    </submittedName>
</protein>
<evidence type="ECO:0000259" key="2">
    <source>
        <dbReference type="Pfam" id="PF12770"/>
    </source>
</evidence>
<dbReference type="Proteomes" id="UP000887320">
    <property type="component" value="Unassembled WGS sequence"/>
</dbReference>
<gene>
    <name evidence="3" type="ORF">KW868_13655</name>
</gene>
<comment type="caution">
    <text evidence="3">The sequence shown here is derived from an EMBL/GenBank/DDBJ whole genome shotgun (WGS) entry which is preliminary data.</text>
</comment>
<dbReference type="RefSeq" id="WP_234623671.1">
    <property type="nucleotide sequence ID" value="NZ_JAHWXT010000004.1"/>
</dbReference>
<keyword evidence="1" id="KW-0175">Coiled coil</keyword>
<name>A0A8X8KF47_ACIGI</name>
<feature type="coiled-coil region" evidence="1">
    <location>
        <begin position="76"/>
        <end position="110"/>
    </location>
</feature>
<evidence type="ECO:0000256" key="1">
    <source>
        <dbReference type="SAM" id="Coils"/>
    </source>
</evidence>
<accession>A0A8X8KF47</accession>
<reference evidence="3" key="1">
    <citation type="submission" date="2021-07" db="EMBL/GenBank/DDBJ databases">
        <authorList>
            <person name="Fernandez M."/>
            <person name="Pereira P."/>
            <person name="Torres Tejerizo G.A."/>
            <person name="Gonzalez P."/>
            <person name="Agostini E."/>
        </authorList>
    </citation>
    <scope>NUCLEOTIDE SEQUENCE</scope>
    <source>
        <strain evidence="3">SFC 500-1A</strain>
    </source>
</reference>
<organism evidence="3 4">
    <name type="scientific">Acinetobacter guillouiae</name>
    <name type="common">Acinetobacter genomosp. 11</name>
    <dbReference type="NCBI Taxonomy" id="106649"/>
    <lineage>
        <taxon>Bacteria</taxon>
        <taxon>Pseudomonadati</taxon>
        <taxon>Pseudomonadota</taxon>
        <taxon>Gammaproteobacteria</taxon>
        <taxon>Moraxellales</taxon>
        <taxon>Moraxellaceae</taxon>
        <taxon>Acinetobacter</taxon>
    </lineage>
</organism>
<evidence type="ECO:0000313" key="4">
    <source>
        <dbReference type="Proteomes" id="UP000887320"/>
    </source>
</evidence>
<dbReference type="EMBL" id="JAHWXT010000004">
    <property type="protein sequence ID" value="MCF0265495.1"/>
    <property type="molecule type" value="Genomic_DNA"/>
</dbReference>